<feature type="transmembrane region" description="Helical" evidence="6">
    <location>
        <begin position="276"/>
        <end position="293"/>
    </location>
</feature>
<gene>
    <name evidence="7" type="ORF">B0A52_05112</name>
</gene>
<evidence type="ECO:0000256" key="3">
    <source>
        <dbReference type="ARBA" id="ARBA00022989"/>
    </source>
</evidence>
<feature type="compositionally biased region" description="Low complexity" evidence="5">
    <location>
        <begin position="484"/>
        <end position="497"/>
    </location>
</feature>
<feature type="compositionally biased region" description="Polar residues" evidence="5">
    <location>
        <begin position="594"/>
        <end position="605"/>
    </location>
</feature>
<sequence>MGQLGDISPQGSIAIGIIVGLLSTSIQSLGLTLQRKSHLIEDAKDIPETRRPAYKRRKWQIGMLMFVLSNIIGSTIQITTLPLPVLSTLQASGLVFNTAFATLLLGEPFTRFSVIGTVLTCSGAALIATFGAIGEPAHNLTQLLELLYQRDFIIWMVGTIFVVVSTILFAHVLKIWSSHKHISQGLPKAERPRSASAMSAGGSRRPSLPLTRSFTAQLPQPLKIRLGRLRLIRGLSYALISGILSAHSLLVAKSAVELLVRTIVDHNNQFNRFQSWLILIALLFFALTQLYYLHLGLLFCSTSVLYPFVFCVYNIIAILDGLIYFQQASRLSVLHACLVALGTVILLSGVLALSWRLDDTTPAEAAHQALPPKTPLTPGMGLVQSPSDDRDPLLPASAKRSSTSLSRRSADEDTPLLGGRKRQSIFSSHTPMESTDTAVIWAELDDDTSQQDYLASLPQAPSPYLTNNLRARRRGDSALSVAVSTGSTGSRRSSFGSKPRHASQGSLRFSEPGHTASSESVGQGVHQRRSSAPHQPVDIGEPGPEVATPKTRHRSTSVRFANTGSNDQGEDRGQDQQNRPRSRQKQPRLAQASRYDSSIPSNSNLPDDPVAPATEPESTSRRWTSWFPSFQERKSP</sequence>
<dbReference type="AlphaFoldDB" id="A0A438N727"/>
<comment type="caution">
    <text evidence="7">The sequence shown here is derived from an EMBL/GenBank/DDBJ whole genome shotgun (WGS) entry which is preliminary data.</text>
</comment>
<feature type="region of interest" description="Disordered" evidence="5">
    <location>
        <begin position="186"/>
        <end position="207"/>
    </location>
</feature>
<dbReference type="VEuPathDB" id="FungiDB:PV10_05970"/>
<feature type="transmembrane region" description="Helical" evidence="6">
    <location>
        <begin position="59"/>
        <end position="79"/>
    </location>
</feature>
<evidence type="ECO:0000256" key="1">
    <source>
        <dbReference type="ARBA" id="ARBA00004477"/>
    </source>
</evidence>
<evidence type="ECO:0000313" key="8">
    <source>
        <dbReference type="Proteomes" id="UP000288859"/>
    </source>
</evidence>
<reference evidence="7 8" key="1">
    <citation type="submission" date="2017-03" db="EMBL/GenBank/DDBJ databases">
        <title>Genomes of endolithic fungi from Antarctica.</title>
        <authorList>
            <person name="Coleine C."/>
            <person name="Masonjones S."/>
            <person name="Stajich J.E."/>
        </authorList>
    </citation>
    <scope>NUCLEOTIDE SEQUENCE [LARGE SCALE GENOMIC DNA]</scope>
    <source>
        <strain evidence="7 8">CCFEE 6314</strain>
    </source>
</reference>
<feature type="compositionally biased region" description="Polar residues" evidence="5">
    <location>
        <begin position="557"/>
        <end position="567"/>
    </location>
</feature>
<dbReference type="SUPFAM" id="SSF103481">
    <property type="entry name" value="Multidrug resistance efflux transporter EmrE"/>
    <property type="match status" value="1"/>
</dbReference>
<keyword evidence="2 6" id="KW-0812">Transmembrane</keyword>
<evidence type="ECO:0000256" key="2">
    <source>
        <dbReference type="ARBA" id="ARBA00022692"/>
    </source>
</evidence>
<dbReference type="InterPro" id="IPR008521">
    <property type="entry name" value="Mg_trans_NIPA"/>
</dbReference>
<feature type="transmembrane region" description="Helical" evidence="6">
    <location>
        <begin position="153"/>
        <end position="173"/>
    </location>
</feature>
<protein>
    <submittedName>
        <fullName evidence="7">Uncharacterized protein</fullName>
    </submittedName>
</protein>
<feature type="transmembrane region" description="Helical" evidence="6">
    <location>
        <begin position="12"/>
        <end position="33"/>
    </location>
</feature>
<accession>A0A438N727</accession>
<dbReference type="EMBL" id="NAJM01000017">
    <property type="protein sequence ID" value="RVX71540.1"/>
    <property type="molecule type" value="Genomic_DNA"/>
</dbReference>
<dbReference type="PANTHER" id="PTHR12570:SF86">
    <property type="entry name" value="ADR321CP"/>
    <property type="match status" value="1"/>
</dbReference>
<dbReference type="GO" id="GO:0016020">
    <property type="term" value="C:membrane"/>
    <property type="evidence" value="ECO:0007669"/>
    <property type="project" value="UniProtKB-SubCell"/>
</dbReference>
<organism evidence="7 8">
    <name type="scientific">Exophiala mesophila</name>
    <name type="common">Black yeast-like fungus</name>
    <dbReference type="NCBI Taxonomy" id="212818"/>
    <lineage>
        <taxon>Eukaryota</taxon>
        <taxon>Fungi</taxon>
        <taxon>Dikarya</taxon>
        <taxon>Ascomycota</taxon>
        <taxon>Pezizomycotina</taxon>
        <taxon>Eurotiomycetes</taxon>
        <taxon>Chaetothyriomycetidae</taxon>
        <taxon>Chaetothyriales</taxon>
        <taxon>Herpotrichiellaceae</taxon>
        <taxon>Exophiala</taxon>
    </lineage>
</organism>
<evidence type="ECO:0000313" key="7">
    <source>
        <dbReference type="EMBL" id="RVX71540.1"/>
    </source>
</evidence>
<feature type="transmembrane region" description="Helical" evidence="6">
    <location>
        <begin position="305"/>
        <end position="325"/>
    </location>
</feature>
<dbReference type="Gene3D" id="1.10.3730.20">
    <property type="match status" value="1"/>
</dbReference>
<dbReference type="GO" id="GO:0015095">
    <property type="term" value="F:magnesium ion transmembrane transporter activity"/>
    <property type="evidence" value="ECO:0007669"/>
    <property type="project" value="InterPro"/>
</dbReference>
<dbReference type="Pfam" id="PF05653">
    <property type="entry name" value="Mg_trans_NIPA"/>
    <property type="match status" value="2"/>
</dbReference>
<feature type="transmembrane region" description="Helical" evidence="6">
    <location>
        <begin position="112"/>
        <end position="133"/>
    </location>
</feature>
<feature type="transmembrane region" description="Helical" evidence="6">
    <location>
        <begin position="331"/>
        <end position="353"/>
    </location>
</feature>
<evidence type="ECO:0000256" key="4">
    <source>
        <dbReference type="ARBA" id="ARBA00023136"/>
    </source>
</evidence>
<dbReference type="InterPro" id="IPR037185">
    <property type="entry name" value="EmrE-like"/>
</dbReference>
<feature type="region of interest" description="Disordered" evidence="5">
    <location>
        <begin position="476"/>
        <end position="636"/>
    </location>
</feature>
<keyword evidence="4 6" id="KW-0472">Membrane</keyword>
<evidence type="ECO:0000256" key="6">
    <source>
        <dbReference type="SAM" id="Phobius"/>
    </source>
</evidence>
<keyword evidence="3 6" id="KW-1133">Transmembrane helix</keyword>
<name>A0A438N727_EXOME</name>
<dbReference type="Proteomes" id="UP000288859">
    <property type="component" value="Unassembled WGS sequence"/>
</dbReference>
<dbReference type="PANTHER" id="PTHR12570">
    <property type="match status" value="1"/>
</dbReference>
<comment type="subcellular location">
    <subcellularLocation>
        <location evidence="1">Endoplasmic reticulum membrane</location>
        <topology evidence="1">Multi-pass membrane protein</topology>
    </subcellularLocation>
</comment>
<feature type="compositionally biased region" description="Low complexity" evidence="5">
    <location>
        <begin position="194"/>
        <end position="207"/>
    </location>
</feature>
<evidence type="ECO:0000256" key="5">
    <source>
        <dbReference type="SAM" id="MobiDB-lite"/>
    </source>
</evidence>
<feature type="region of interest" description="Disordered" evidence="5">
    <location>
        <begin position="364"/>
        <end position="431"/>
    </location>
</feature>
<dbReference type="OrthoDB" id="2504919at2759"/>
<proteinExistence type="predicted"/>
<feature type="transmembrane region" description="Helical" evidence="6">
    <location>
        <begin position="85"/>
        <end position="105"/>
    </location>
</feature>